<gene>
    <name evidence="2" type="ORF">VTJ49DRAFT_3144</name>
</gene>
<dbReference type="Proteomes" id="UP001583172">
    <property type="component" value="Unassembled WGS sequence"/>
</dbReference>
<evidence type="ECO:0000313" key="3">
    <source>
        <dbReference type="Proteomes" id="UP001583172"/>
    </source>
</evidence>
<evidence type="ECO:0000256" key="1">
    <source>
        <dbReference type="SAM" id="MobiDB-lite"/>
    </source>
</evidence>
<accession>A0ABR3V9G2</accession>
<feature type="region of interest" description="Disordered" evidence="1">
    <location>
        <begin position="39"/>
        <end position="97"/>
    </location>
</feature>
<feature type="compositionally biased region" description="Basic residues" evidence="1">
    <location>
        <begin position="41"/>
        <end position="50"/>
    </location>
</feature>
<feature type="compositionally biased region" description="Basic residues" evidence="1">
    <location>
        <begin position="87"/>
        <end position="97"/>
    </location>
</feature>
<proteinExistence type="predicted"/>
<dbReference type="EMBL" id="JAZGSY010000244">
    <property type="protein sequence ID" value="KAL1838021.1"/>
    <property type="molecule type" value="Genomic_DNA"/>
</dbReference>
<feature type="region of interest" description="Disordered" evidence="1">
    <location>
        <begin position="1"/>
        <end position="21"/>
    </location>
</feature>
<reference evidence="2 3" key="1">
    <citation type="journal article" date="2024" name="Commun. Biol.">
        <title>Comparative genomic analysis of thermophilic fungi reveals convergent evolutionary adaptations and gene losses.</title>
        <authorList>
            <person name="Steindorff A.S."/>
            <person name="Aguilar-Pontes M.V."/>
            <person name="Robinson A.J."/>
            <person name="Andreopoulos B."/>
            <person name="LaButti K."/>
            <person name="Kuo A."/>
            <person name="Mondo S."/>
            <person name="Riley R."/>
            <person name="Otillar R."/>
            <person name="Haridas S."/>
            <person name="Lipzen A."/>
            <person name="Grimwood J."/>
            <person name="Schmutz J."/>
            <person name="Clum A."/>
            <person name="Reid I.D."/>
            <person name="Moisan M.C."/>
            <person name="Butler G."/>
            <person name="Nguyen T.T.M."/>
            <person name="Dewar K."/>
            <person name="Conant G."/>
            <person name="Drula E."/>
            <person name="Henrissat B."/>
            <person name="Hansel C."/>
            <person name="Singer S."/>
            <person name="Hutchinson M.I."/>
            <person name="de Vries R.P."/>
            <person name="Natvig D.O."/>
            <person name="Powell A.J."/>
            <person name="Tsang A."/>
            <person name="Grigoriev I.V."/>
        </authorList>
    </citation>
    <scope>NUCLEOTIDE SEQUENCE [LARGE SCALE GENOMIC DNA]</scope>
    <source>
        <strain evidence="2 3">CBS 620.91</strain>
    </source>
</reference>
<name>A0ABR3V9G2_HUMIN</name>
<evidence type="ECO:0000313" key="2">
    <source>
        <dbReference type="EMBL" id="KAL1838021.1"/>
    </source>
</evidence>
<organism evidence="2 3">
    <name type="scientific">Humicola insolens</name>
    <name type="common">Soft-rot fungus</name>
    <dbReference type="NCBI Taxonomy" id="85995"/>
    <lineage>
        <taxon>Eukaryota</taxon>
        <taxon>Fungi</taxon>
        <taxon>Dikarya</taxon>
        <taxon>Ascomycota</taxon>
        <taxon>Pezizomycotina</taxon>
        <taxon>Sordariomycetes</taxon>
        <taxon>Sordariomycetidae</taxon>
        <taxon>Sordariales</taxon>
        <taxon>Chaetomiaceae</taxon>
        <taxon>Mycothermus</taxon>
    </lineage>
</organism>
<comment type="caution">
    <text evidence="2">The sequence shown here is derived from an EMBL/GenBank/DDBJ whole genome shotgun (WGS) entry which is preliminary data.</text>
</comment>
<protein>
    <submittedName>
        <fullName evidence="2">Uncharacterized protein</fullName>
    </submittedName>
</protein>
<feature type="compositionally biased region" description="Polar residues" evidence="1">
    <location>
        <begin position="54"/>
        <end position="72"/>
    </location>
</feature>
<sequence>MKKSVGHRRRLSKLAVEGGDFDAAKEGAAREAELILEEKGMHHHGYGSRHHSLESTGSNQDAGNTESVSSDTAGDKDKVGLKDKIKAKLHLHSSAHS</sequence>
<feature type="compositionally biased region" description="Basic and acidic residues" evidence="1">
    <location>
        <begin position="73"/>
        <end position="86"/>
    </location>
</feature>
<feature type="compositionally biased region" description="Basic residues" evidence="1">
    <location>
        <begin position="1"/>
        <end position="12"/>
    </location>
</feature>
<keyword evidence="3" id="KW-1185">Reference proteome</keyword>